<organism evidence="1 2">
    <name type="scientific">Thioclava litoralis</name>
    <dbReference type="NCBI Taxonomy" id="3076557"/>
    <lineage>
        <taxon>Bacteria</taxon>
        <taxon>Pseudomonadati</taxon>
        <taxon>Pseudomonadota</taxon>
        <taxon>Alphaproteobacteria</taxon>
        <taxon>Rhodobacterales</taxon>
        <taxon>Paracoccaceae</taxon>
        <taxon>Thioclava</taxon>
    </lineage>
</organism>
<proteinExistence type="predicted"/>
<keyword evidence="1" id="KW-0614">Plasmid</keyword>
<dbReference type="EMBL" id="CP135445">
    <property type="protein sequence ID" value="WRY35754.1"/>
    <property type="molecule type" value="Genomic_DNA"/>
</dbReference>
<reference evidence="1 2" key="1">
    <citation type="submission" date="2023-09" db="EMBL/GenBank/DDBJ databases">
        <title>Thioclava shenzhenensis sp. nov., a multidrug resistant bacteria-antagonizing species isolated from coastal seawater.</title>
        <authorList>
            <person name="Long M."/>
        </authorList>
    </citation>
    <scope>NUCLEOTIDE SEQUENCE [LARGE SCALE GENOMIC DNA]</scope>
    <source>
        <strain evidence="1 2">FTW29</strain>
        <plasmid evidence="1 2">unnamed2</plasmid>
    </source>
</reference>
<evidence type="ECO:0000313" key="2">
    <source>
        <dbReference type="Proteomes" id="UP001623290"/>
    </source>
</evidence>
<accession>A0ABZ1E6M8</accession>
<dbReference type="RefSeq" id="WP_330629497.1">
    <property type="nucleotide sequence ID" value="NZ_CP135445.1"/>
</dbReference>
<evidence type="ECO:0000313" key="1">
    <source>
        <dbReference type="EMBL" id="WRY35754.1"/>
    </source>
</evidence>
<protein>
    <recommendedName>
        <fullName evidence="3">Mobilization protein</fullName>
    </recommendedName>
</protein>
<name>A0ABZ1E6M8_9RHOB</name>
<sequence>MAPKKLTFRSREKWDANLSAEDSVIAAETMARLGFEKRTEFIRHALTRPALAQQEAAFVALIRATDALTALRDQARADPESAARIEAALREIHAEFRKVVTCPART</sequence>
<evidence type="ECO:0008006" key="3">
    <source>
        <dbReference type="Google" id="ProtNLM"/>
    </source>
</evidence>
<keyword evidence="2" id="KW-1185">Reference proteome</keyword>
<geneLocation type="plasmid" evidence="1 2">
    <name>unnamed2</name>
</geneLocation>
<gene>
    <name evidence="1" type="ORF">RPE78_16110</name>
</gene>
<dbReference type="Proteomes" id="UP001623290">
    <property type="component" value="Plasmid unnamed2"/>
</dbReference>